<dbReference type="Pfam" id="PF00561">
    <property type="entry name" value="Abhydrolase_1"/>
    <property type="match status" value="1"/>
</dbReference>
<dbReference type="EMBL" id="JZKH01000026">
    <property type="protein sequence ID" value="KJS61467.1"/>
    <property type="molecule type" value="Genomic_DNA"/>
</dbReference>
<keyword evidence="4" id="KW-1185">Reference proteome</keyword>
<protein>
    <submittedName>
        <fullName evidence="3">Alpha/beta hydrolase</fullName>
    </submittedName>
</protein>
<accession>A0A0F2TID5</accession>
<name>A0A0F2TID5_STRR3</name>
<dbReference type="InterPro" id="IPR029058">
    <property type="entry name" value="AB_hydrolase_fold"/>
</dbReference>
<dbReference type="PANTHER" id="PTHR43798:SF31">
    <property type="entry name" value="AB HYDROLASE SUPERFAMILY PROTEIN YCLE"/>
    <property type="match status" value="1"/>
</dbReference>
<dbReference type="GO" id="GO:0016787">
    <property type="term" value="F:hydrolase activity"/>
    <property type="evidence" value="ECO:0007669"/>
    <property type="project" value="UniProtKB-KW"/>
</dbReference>
<reference evidence="3 4" key="1">
    <citation type="submission" date="2015-02" db="EMBL/GenBank/DDBJ databases">
        <authorList>
            <person name="Ju K.-S."/>
            <person name="Doroghazi J.R."/>
            <person name="Metcalf W."/>
        </authorList>
    </citation>
    <scope>NUCLEOTIDE SEQUENCE [LARGE SCALE GENOMIC DNA]</scope>
    <source>
        <strain evidence="3 4">ATCC 31215</strain>
    </source>
</reference>
<dbReference type="InterPro" id="IPR000073">
    <property type="entry name" value="AB_hydrolase_1"/>
</dbReference>
<proteinExistence type="predicted"/>
<comment type="caution">
    <text evidence="3">The sequence shown here is derived from an EMBL/GenBank/DDBJ whole genome shotgun (WGS) entry which is preliminary data.</text>
</comment>
<evidence type="ECO:0000313" key="3">
    <source>
        <dbReference type="EMBL" id="KJS61467.1"/>
    </source>
</evidence>
<dbReference type="PATRIC" id="fig|359131.3.peg.3335"/>
<dbReference type="RefSeq" id="WP_045696706.1">
    <property type="nucleotide sequence ID" value="NZ_JZKH01000026.1"/>
</dbReference>
<gene>
    <name evidence="3" type="ORF">VM95_15070</name>
</gene>
<evidence type="ECO:0000259" key="2">
    <source>
        <dbReference type="Pfam" id="PF00561"/>
    </source>
</evidence>
<dbReference type="OrthoDB" id="9780765at2"/>
<dbReference type="InterPro" id="IPR050266">
    <property type="entry name" value="AB_hydrolase_sf"/>
</dbReference>
<evidence type="ECO:0000256" key="1">
    <source>
        <dbReference type="ARBA" id="ARBA00022801"/>
    </source>
</evidence>
<dbReference type="Gene3D" id="3.40.50.1820">
    <property type="entry name" value="alpha/beta hydrolase"/>
    <property type="match status" value="1"/>
</dbReference>
<dbReference type="Proteomes" id="UP000033699">
    <property type="component" value="Unassembled WGS sequence"/>
</dbReference>
<sequence>MSPVPLPHTLIGHGPHHVLVVHGWFADRAAYDRLLPDLDLDAFSYAFVDLRGYGEARDLPGRYTTAEAGADLVATADALGWERFSLIGHSMGGCVVQRALVAAPERVRRLVGIAPVPAIGIPFPPEQWELFASAGDLAESRSAIIDFTTSGVRPRAWVRRMTEQSLERSDAKAFRAWLDSWALEDFHQEIAGLALPVRVLTGELDQAITPELIRQTWLRHYPHATEVRLPSTGHYPMEETPLQLISAIEEFLGEDDPES</sequence>
<dbReference type="AlphaFoldDB" id="A0A0F2TID5"/>
<keyword evidence="1 3" id="KW-0378">Hydrolase</keyword>
<dbReference type="PRINTS" id="PR00111">
    <property type="entry name" value="ABHYDROLASE"/>
</dbReference>
<dbReference type="GO" id="GO:0016020">
    <property type="term" value="C:membrane"/>
    <property type="evidence" value="ECO:0007669"/>
    <property type="project" value="TreeGrafter"/>
</dbReference>
<evidence type="ECO:0000313" key="4">
    <source>
        <dbReference type="Proteomes" id="UP000033699"/>
    </source>
</evidence>
<dbReference type="SUPFAM" id="SSF53474">
    <property type="entry name" value="alpha/beta-Hydrolases"/>
    <property type="match status" value="1"/>
</dbReference>
<feature type="domain" description="AB hydrolase-1" evidence="2">
    <location>
        <begin position="17"/>
        <end position="239"/>
    </location>
</feature>
<organism evidence="3 4">
    <name type="scientific">Streptomyces rubellomurinus (strain ATCC 31215)</name>
    <dbReference type="NCBI Taxonomy" id="359131"/>
    <lineage>
        <taxon>Bacteria</taxon>
        <taxon>Bacillati</taxon>
        <taxon>Actinomycetota</taxon>
        <taxon>Actinomycetes</taxon>
        <taxon>Kitasatosporales</taxon>
        <taxon>Streptomycetaceae</taxon>
        <taxon>Streptomyces</taxon>
    </lineage>
</organism>
<dbReference type="PANTHER" id="PTHR43798">
    <property type="entry name" value="MONOACYLGLYCEROL LIPASE"/>
    <property type="match status" value="1"/>
</dbReference>